<reference evidence="1 2" key="1">
    <citation type="submission" date="2019-03" db="EMBL/GenBank/DDBJ databases">
        <title>Single cell metagenomics reveals metabolic interactions within the superorganism composed of flagellate Streblomastix strix and complex community of Bacteroidetes bacteria on its surface.</title>
        <authorList>
            <person name="Treitli S.C."/>
            <person name="Kolisko M."/>
            <person name="Husnik F."/>
            <person name="Keeling P."/>
            <person name="Hampl V."/>
        </authorList>
    </citation>
    <scope>NUCLEOTIDE SEQUENCE [LARGE SCALE GENOMIC DNA]</scope>
    <source>
        <strain evidence="1">ST1C</strain>
    </source>
</reference>
<organism evidence="1 2">
    <name type="scientific">Streblomastix strix</name>
    <dbReference type="NCBI Taxonomy" id="222440"/>
    <lineage>
        <taxon>Eukaryota</taxon>
        <taxon>Metamonada</taxon>
        <taxon>Preaxostyla</taxon>
        <taxon>Oxymonadida</taxon>
        <taxon>Streblomastigidae</taxon>
        <taxon>Streblomastix</taxon>
    </lineage>
</organism>
<protein>
    <submittedName>
        <fullName evidence="1">Uncharacterized protein</fullName>
    </submittedName>
</protein>
<evidence type="ECO:0000313" key="2">
    <source>
        <dbReference type="Proteomes" id="UP000324800"/>
    </source>
</evidence>
<gene>
    <name evidence="1" type="ORF">EZS28_013997</name>
</gene>
<dbReference type="AlphaFoldDB" id="A0A5J4W6X5"/>
<sequence>MKEQFTKLLCCAGGDGNDNDNVESICAEILIDILSNQIQLNKMLTIIEEDGLIEEVDDLNFHSDSRRKVGVLKKGFDLKQEIIGSSLIYEKDEFDDQYQSDEEAD</sequence>
<dbReference type="Proteomes" id="UP000324800">
    <property type="component" value="Unassembled WGS sequence"/>
</dbReference>
<name>A0A5J4W6X5_9EUKA</name>
<proteinExistence type="predicted"/>
<dbReference type="EMBL" id="SNRW01003207">
    <property type="protein sequence ID" value="KAA6390475.1"/>
    <property type="molecule type" value="Genomic_DNA"/>
</dbReference>
<comment type="caution">
    <text evidence="1">The sequence shown here is derived from an EMBL/GenBank/DDBJ whole genome shotgun (WGS) entry which is preliminary data.</text>
</comment>
<accession>A0A5J4W6X5</accession>
<evidence type="ECO:0000313" key="1">
    <source>
        <dbReference type="EMBL" id="KAA6390475.1"/>
    </source>
</evidence>